<accession>A0A4V1QV23</accession>
<evidence type="ECO:0000256" key="4">
    <source>
        <dbReference type="ARBA" id="ARBA00022982"/>
    </source>
</evidence>
<evidence type="ECO:0000313" key="7">
    <source>
        <dbReference type="EMBL" id="RXZ61156.1"/>
    </source>
</evidence>
<dbReference type="SUPFAM" id="SSF57802">
    <property type="entry name" value="Rubredoxin-like"/>
    <property type="match status" value="1"/>
</dbReference>
<dbReference type="PANTHER" id="PTHR43865:SF1">
    <property type="entry name" value="RUBRERYTHRIN-RELATED"/>
    <property type="match status" value="1"/>
</dbReference>
<dbReference type="Gene3D" id="1.20.1260.10">
    <property type="match status" value="1"/>
</dbReference>
<evidence type="ECO:0000256" key="3">
    <source>
        <dbReference type="ARBA" id="ARBA00022723"/>
    </source>
</evidence>
<dbReference type="OrthoDB" id="9799749at2"/>
<evidence type="ECO:0000256" key="5">
    <source>
        <dbReference type="ARBA" id="ARBA00023004"/>
    </source>
</evidence>
<evidence type="ECO:0000259" key="6">
    <source>
        <dbReference type="PROSITE" id="PS50905"/>
    </source>
</evidence>
<dbReference type="InterPro" id="IPR048574">
    <property type="entry name" value="RUBY_RBDX"/>
</dbReference>
<dbReference type="InterPro" id="IPR012347">
    <property type="entry name" value="Ferritin-like"/>
</dbReference>
<comment type="cofactor">
    <cofactor evidence="1">
        <name>Fe(3+)</name>
        <dbReference type="ChEBI" id="CHEBI:29034"/>
    </cofactor>
</comment>
<dbReference type="SUPFAM" id="SSF47240">
    <property type="entry name" value="Ferritin-like"/>
    <property type="match status" value="1"/>
</dbReference>
<feature type="domain" description="Ferritin-like diiron" evidence="6">
    <location>
        <begin position="2"/>
        <end position="150"/>
    </location>
</feature>
<comment type="caution">
    <text evidence="7">The sequence shown here is derived from an EMBL/GenBank/DDBJ whole genome shotgun (WGS) entry which is preliminary data.</text>
</comment>
<dbReference type="GO" id="GO:0016491">
    <property type="term" value="F:oxidoreductase activity"/>
    <property type="evidence" value="ECO:0007669"/>
    <property type="project" value="InterPro"/>
</dbReference>
<protein>
    <submittedName>
        <fullName evidence="7">Rubrerythrin family protein</fullName>
    </submittedName>
</protein>
<dbReference type="InterPro" id="IPR003251">
    <property type="entry name" value="Rr_diiron-bd_dom"/>
</dbReference>
<keyword evidence="8" id="KW-1185">Reference proteome</keyword>
<dbReference type="RefSeq" id="WP_129223560.1">
    <property type="nucleotide sequence ID" value="NZ_SDOZ01000002.1"/>
</dbReference>
<dbReference type="Gene3D" id="2.20.28.10">
    <property type="match status" value="1"/>
</dbReference>
<gene>
    <name evidence="7" type="ORF">ESZ91_01870</name>
</gene>
<dbReference type="Proteomes" id="UP000291269">
    <property type="component" value="Unassembled WGS sequence"/>
</dbReference>
<organism evidence="7 8">
    <name type="scientific">Candidatus Borkfalkia ceftriaxoniphila</name>
    <dbReference type="NCBI Taxonomy" id="2508949"/>
    <lineage>
        <taxon>Bacteria</taxon>
        <taxon>Bacillati</taxon>
        <taxon>Bacillota</taxon>
        <taxon>Clostridia</taxon>
        <taxon>Christensenellales</taxon>
        <taxon>Christensenellaceae</taxon>
        <taxon>Candidatus Borkfalkia</taxon>
    </lineage>
</organism>
<proteinExistence type="predicted"/>
<dbReference type="GO" id="GO:0046872">
    <property type="term" value="F:metal ion binding"/>
    <property type="evidence" value="ECO:0007669"/>
    <property type="project" value="UniProtKB-KW"/>
</dbReference>
<dbReference type="InterPro" id="IPR009040">
    <property type="entry name" value="Ferritin-like_diiron"/>
</dbReference>
<dbReference type="PROSITE" id="PS50905">
    <property type="entry name" value="FERRITIN_LIKE"/>
    <property type="match status" value="1"/>
</dbReference>
<keyword evidence="2" id="KW-0813">Transport</keyword>
<dbReference type="CDD" id="cd01041">
    <property type="entry name" value="Rubrerythrin"/>
    <property type="match status" value="1"/>
</dbReference>
<dbReference type="AlphaFoldDB" id="A0A4V1QV23"/>
<dbReference type="InterPro" id="IPR009078">
    <property type="entry name" value="Ferritin-like_SF"/>
</dbReference>
<dbReference type="Pfam" id="PF21349">
    <property type="entry name" value="RUBY_RBDX"/>
    <property type="match status" value="1"/>
</dbReference>
<dbReference type="PANTHER" id="PTHR43865">
    <property type="entry name" value="RUBRERYTHRIN-RELATED"/>
    <property type="match status" value="1"/>
</dbReference>
<reference evidence="7 8" key="1">
    <citation type="journal article" date="2019" name="Gut">
        <title>Antibiotics-induced monodominance of a novel gut bacterial order.</title>
        <authorList>
            <person name="Hildebrand F."/>
            <person name="Moitinho-Silva L."/>
            <person name="Blasche S."/>
            <person name="Jahn M.T."/>
            <person name="Gossmann T.I."/>
            <person name="Heuerta-Cepas J."/>
            <person name="Hercog R."/>
            <person name="Luetge M."/>
            <person name="Bahram M."/>
            <person name="Pryszlak A."/>
            <person name="Alves R.J."/>
            <person name="Waszak S.M."/>
            <person name="Zhu A."/>
            <person name="Ye L."/>
            <person name="Costea P.I."/>
            <person name="Aalvink S."/>
            <person name="Belzer C."/>
            <person name="Forslund S.K."/>
            <person name="Sunagawa S."/>
            <person name="Hentschel U."/>
            <person name="Merten C."/>
            <person name="Patil K.R."/>
            <person name="Benes V."/>
            <person name="Bork P."/>
        </authorList>
    </citation>
    <scope>NUCLEOTIDE SEQUENCE [LARGE SCALE GENOMIC DNA]</scope>
    <source>
        <strain evidence="7 8">HDS1380</strain>
    </source>
</reference>
<keyword evidence="4" id="KW-0249">Electron transport</keyword>
<evidence type="ECO:0000313" key="8">
    <source>
        <dbReference type="Proteomes" id="UP000291269"/>
    </source>
</evidence>
<dbReference type="EMBL" id="SDOZ01000002">
    <property type="protein sequence ID" value="RXZ61156.1"/>
    <property type="molecule type" value="Genomic_DNA"/>
</dbReference>
<evidence type="ECO:0000256" key="1">
    <source>
        <dbReference type="ARBA" id="ARBA00001965"/>
    </source>
</evidence>
<dbReference type="Pfam" id="PF02915">
    <property type="entry name" value="Rubrerythrin"/>
    <property type="match status" value="1"/>
</dbReference>
<keyword evidence="5" id="KW-0408">Iron</keyword>
<evidence type="ECO:0000256" key="2">
    <source>
        <dbReference type="ARBA" id="ARBA00022448"/>
    </source>
</evidence>
<sequence length="199" mass="22587">MEFQNSQTFINLARSFAGESQAGMRYQLIAKQATAEGYAVLADNIRTIAKNETYHAKTFFNTILQNAGSIDNVDLQNAGYPFHFGTLEENLKFAAEDERAEFEEIYAAFANVAKEEGFPDVAAIYNMVVGVEKEHNIIFKYLHEAFKTNTLYKSEKPTLWICSECGYRVTSKEAWHICPLCKASQGYVEIHLPFEKNNI</sequence>
<name>A0A4V1QV23_9FIRM</name>
<dbReference type="InterPro" id="IPR052364">
    <property type="entry name" value="Rubrerythrin"/>
</dbReference>
<keyword evidence="3" id="KW-0479">Metal-binding</keyword>